<evidence type="ECO:0000313" key="3">
    <source>
        <dbReference type="Proteomes" id="UP001589870"/>
    </source>
</evidence>
<dbReference type="SUPFAM" id="SSF53067">
    <property type="entry name" value="Actin-like ATPase domain"/>
    <property type="match status" value="1"/>
</dbReference>
<dbReference type="InterPro" id="IPR000600">
    <property type="entry name" value="ROK"/>
</dbReference>
<gene>
    <name evidence="2" type="ORF">ACFHYQ_04340</name>
</gene>
<keyword evidence="3" id="KW-1185">Reference proteome</keyword>
<comment type="caution">
    <text evidence="2">The sequence shown here is derived from an EMBL/GenBank/DDBJ whole genome shotgun (WGS) entry which is preliminary data.</text>
</comment>
<dbReference type="EMBL" id="JBHMQT010000005">
    <property type="protein sequence ID" value="MFC0861523.1"/>
    <property type="molecule type" value="Genomic_DNA"/>
</dbReference>
<proteinExistence type="inferred from homology"/>
<protein>
    <submittedName>
        <fullName evidence="2">ROK family protein</fullName>
    </submittedName>
</protein>
<dbReference type="PANTHER" id="PTHR18964:SF149">
    <property type="entry name" value="BIFUNCTIONAL UDP-N-ACETYLGLUCOSAMINE 2-EPIMERASE_N-ACETYLMANNOSAMINE KINASE"/>
    <property type="match status" value="1"/>
</dbReference>
<dbReference type="Gene3D" id="3.30.420.40">
    <property type="match status" value="2"/>
</dbReference>
<evidence type="ECO:0000313" key="2">
    <source>
        <dbReference type="EMBL" id="MFC0861523.1"/>
    </source>
</evidence>
<comment type="similarity">
    <text evidence="1">Belongs to the ROK (NagC/XylR) family.</text>
</comment>
<evidence type="ECO:0000256" key="1">
    <source>
        <dbReference type="ARBA" id="ARBA00006479"/>
    </source>
</evidence>
<name>A0ABV6TZ83_9ACTN</name>
<organism evidence="2 3">
    <name type="scientific">Sphaerimonospora cavernae</name>
    <dbReference type="NCBI Taxonomy" id="1740611"/>
    <lineage>
        <taxon>Bacteria</taxon>
        <taxon>Bacillati</taxon>
        <taxon>Actinomycetota</taxon>
        <taxon>Actinomycetes</taxon>
        <taxon>Streptosporangiales</taxon>
        <taxon>Streptosporangiaceae</taxon>
        <taxon>Sphaerimonospora</taxon>
    </lineage>
</organism>
<dbReference type="InterPro" id="IPR043129">
    <property type="entry name" value="ATPase_NBD"/>
</dbReference>
<dbReference type="Proteomes" id="UP001589870">
    <property type="component" value="Unassembled WGS sequence"/>
</dbReference>
<dbReference type="RefSeq" id="WP_394299756.1">
    <property type="nucleotide sequence ID" value="NZ_JBHMQT010000005.1"/>
</dbReference>
<dbReference type="Pfam" id="PF00480">
    <property type="entry name" value="ROK"/>
    <property type="match status" value="1"/>
</dbReference>
<sequence length="333" mass="33803">MSARRPGPLESAHPRYVVALDVGGTSMKGGLVTRGGEVTALEGRPTGRENGPETVVSAIRAYVDELVDLGSSRYGAPPDGIGLAVPGIVTTSTAVYSANIGWYDVPVSAFVPSGIPARLGHDVRTGGLAESVLGAGRGVADFLFLAIGTGIAGAVVIGGEPYGGAEGSGGEIGHAPVWPAGEKCACGQIGCLETYASASALVRRYEARSPSRTAATAKDVVSLAVAGDPVAGEVFDDAVEALAISLVSYVMLLDPAAIVIGGGLAEAGQTLFLPLEERLSARLTFRERPPLLPAALGMRAGMLGAALLGWQAAGVPDVGREWPLDVLRRGAVP</sequence>
<reference evidence="2 3" key="1">
    <citation type="submission" date="2024-09" db="EMBL/GenBank/DDBJ databases">
        <authorList>
            <person name="Sun Q."/>
            <person name="Mori K."/>
        </authorList>
    </citation>
    <scope>NUCLEOTIDE SEQUENCE [LARGE SCALE GENOMIC DNA]</scope>
    <source>
        <strain evidence="2 3">TBRC 1851</strain>
    </source>
</reference>
<accession>A0ABV6TZ83</accession>
<dbReference type="PANTHER" id="PTHR18964">
    <property type="entry name" value="ROK (REPRESSOR, ORF, KINASE) FAMILY"/>
    <property type="match status" value="1"/>
</dbReference>